<evidence type="ECO:0000256" key="8">
    <source>
        <dbReference type="ARBA" id="ARBA00022840"/>
    </source>
</evidence>
<evidence type="ECO:0000256" key="6">
    <source>
        <dbReference type="ARBA" id="ARBA00022741"/>
    </source>
</evidence>
<comment type="similarity">
    <text evidence="12">Belongs to the carbohydrate kinase PfkB family. Ribokinase subfamily.</text>
</comment>
<dbReference type="InterPro" id="IPR011877">
    <property type="entry name" value="Ribokinase"/>
</dbReference>
<evidence type="ECO:0000256" key="12">
    <source>
        <dbReference type="HAMAP-Rule" id="MF_01987"/>
    </source>
</evidence>
<feature type="binding site" evidence="12">
    <location>
        <position position="276"/>
    </location>
    <ligand>
        <name>K(+)</name>
        <dbReference type="ChEBI" id="CHEBI:29103"/>
    </ligand>
</feature>
<dbReference type="GO" id="GO:0005524">
    <property type="term" value="F:ATP binding"/>
    <property type="evidence" value="ECO:0007669"/>
    <property type="project" value="UniProtKB-UniRule"/>
</dbReference>
<evidence type="ECO:0000313" key="14">
    <source>
        <dbReference type="EMBL" id="EKU93010.1"/>
    </source>
</evidence>
<dbReference type="GO" id="GO:0005829">
    <property type="term" value="C:cytosol"/>
    <property type="evidence" value="ECO:0007669"/>
    <property type="project" value="TreeGrafter"/>
</dbReference>
<comment type="caution">
    <text evidence="14">The sequence shown here is derived from an EMBL/GenBank/DDBJ whole genome shotgun (WGS) entry which is preliminary data.</text>
</comment>
<dbReference type="PROSITE" id="PS00584">
    <property type="entry name" value="PFKB_KINASES_2"/>
    <property type="match status" value="1"/>
</dbReference>
<dbReference type="STRING" id="883081.HMPREF9698_01316"/>
<feature type="binding site" evidence="12">
    <location>
        <position position="267"/>
    </location>
    <ligand>
        <name>ATP</name>
        <dbReference type="ChEBI" id="CHEBI:30616"/>
    </ligand>
</feature>
<name>K9EUY3_9LACT</name>
<keyword evidence="15" id="KW-1185">Reference proteome</keyword>
<comment type="caution">
    <text evidence="12">Lacks conserved residue(s) required for the propagation of feature annotation.</text>
</comment>
<dbReference type="InterPro" id="IPR029056">
    <property type="entry name" value="Ribokinase-like"/>
</dbReference>
<comment type="pathway">
    <text evidence="12">Carbohydrate metabolism; D-ribose degradation; D-ribose 5-phosphate from beta-D-ribopyranose: step 2/2.</text>
</comment>
<feature type="domain" description="Carbohydrate kinase PfkB" evidence="13">
    <location>
        <begin position="1"/>
        <end position="284"/>
    </location>
</feature>
<reference evidence="14 15" key="1">
    <citation type="submission" date="2012-09" db="EMBL/GenBank/DDBJ databases">
        <title>The Genome Sequence of Alloiococcus otitis ATCC 51267.</title>
        <authorList>
            <consortium name="The Broad Institute Genome Sequencing Platform"/>
            <person name="Earl A."/>
            <person name="Ward D."/>
            <person name="Feldgarden M."/>
            <person name="Gevers D."/>
            <person name="Huys G."/>
            <person name="Walker B."/>
            <person name="Young S.K."/>
            <person name="Zeng Q."/>
            <person name="Gargeya S."/>
            <person name="Fitzgerald M."/>
            <person name="Haas B."/>
            <person name="Abouelleil A."/>
            <person name="Alvarado L."/>
            <person name="Arachchi H.M."/>
            <person name="Berlin A.M."/>
            <person name="Chapman S.B."/>
            <person name="Goldberg J."/>
            <person name="Griggs A."/>
            <person name="Gujja S."/>
            <person name="Hansen M."/>
            <person name="Howarth C."/>
            <person name="Imamovic A."/>
            <person name="Larimer J."/>
            <person name="McCowen C."/>
            <person name="Montmayeur A."/>
            <person name="Murphy C."/>
            <person name="Neiman D."/>
            <person name="Pearson M."/>
            <person name="Priest M."/>
            <person name="Roberts A."/>
            <person name="Saif S."/>
            <person name="Shea T."/>
            <person name="Sisk P."/>
            <person name="Sykes S."/>
            <person name="Wortman J."/>
            <person name="Nusbaum C."/>
            <person name="Birren B."/>
        </authorList>
    </citation>
    <scope>NUCLEOTIDE SEQUENCE [LARGE SCALE GENOMIC DNA]</scope>
    <source>
        <strain evidence="14 15">ATCC 51267</strain>
    </source>
</reference>
<dbReference type="Gene3D" id="3.40.1190.20">
    <property type="match status" value="1"/>
</dbReference>
<feature type="binding site" evidence="12">
    <location>
        <position position="273"/>
    </location>
    <ligand>
        <name>K(+)</name>
        <dbReference type="ChEBI" id="CHEBI:29103"/>
    </ligand>
</feature>
<dbReference type="HOGENOM" id="CLU_027634_2_0_9"/>
<dbReference type="PANTHER" id="PTHR10584:SF166">
    <property type="entry name" value="RIBOKINASE"/>
    <property type="match status" value="1"/>
</dbReference>
<feature type="binding site" evidence="12">
    <location>
        <begin position="210"/>
        <end position="215"/>
    </location>
    <ligand>
        <name>ATP</name>
        <dbReference type="ChEBI" id="CHEBI:30616"/>
    </ligand>
</feature>
<feature type="binding site" evidence="12">
    <location>
        <position position="239"/>
    </location>
    <ligand>
        <name>K(+)</name>
        <dbReference type="ChEBI" id="CHEBI:29103"/>
    </ligand>
</feature>
<dbReference type="SUPFAM" id="SSF53613">
    <property type="entry name" value="Ribokinase-like"/>
    <property type="match status" value="1"/>
</dbReference>
<comment type="activity regulation">
    <text evidence="12">Activated by a monovalent cation that binds near, but not in, the active site. The most likely occupant of the site in vivo is potassium. Ion binding induces a conformational change that may alter substrate affinity.</text>
</comment>
<feature type="binding site" evidence="12">
    <location>
        <position position="237"/>
    </location>
    <ligand>
        <name>K(+)</name>
        <dbReference type="ChEBI" id="CHEBI:29103"/>
    </ligand>
</feature>
<comment type="catalytic activity">
    <reaction evidence="12">
        <text>D-ribose + ATP = D-ribose 5-phosphate + ADP + H(+)</text>
        <dbReference type="Rhea" id="RHEA:13697"/>
        <dbReference type="ChEBI" id="CHEBI:15378"/>
        <dbReference type="ChEBI" id="CHEBI:30616"/>
        <dbReference type="ChEBI" id="CHEBI:47013"/>
        <dbReference type="ChEBI" id="CHEBI:78346"/>
        <dbReference type="ChEBI" id="CHEBI:456216"/>
        <dbReference type="EC" id="2.7.1.15"/>
    </reaction>
</comment>
<dbReference type="RefSeq" id="WP_003778984.1">
    <property type="nucleotide sequence ID" value="NZ_JH992961.1"/>
</dbReference>
<dbReference type="eggNOG" id="COG0524">
    <property type="taxonomic scope" value="Bacteria"/>
</dbReference>
<dbReference type="PRINTS" id="PR00990">
    <property type="entry name" value="RIBOKINASE"/>
</dbReference>
<feature type="binding site" evidence="12">
    <location>
        <position position="243"/>
    </location>
    <ligand>
        <name>substrate</name>
    </ligand>
</feature>
<dbReference type="OrthoDB" id="9775849at2"/>
<feature type="binding site" evidence="12">
    <location>
        <begin position="242"/>
        <end position="243"/>
    </location>
    <ligand>
        <name>ATP</name>
        <dbReference type="ChEBI" id="CHEBI:30616"/>
    </ligand>
</feature>
<evidence type="ECO:0000256" key="4">
    <source>
        <dbReference type="ARBA" id="ARBA00022679"/>
    </source>
</evidence>
<dbReference type="CDD" id="cd01174">
    <property type="entry name" value="ribokinase"/>
    <property type="match status" value="1"/>
</dbReference>
<keyword evidence="5 12" id="KW-0479">Metal-binding</keyword>
<feature type="binding site" evidence="12">
    <location>
        <begin position="39"/>
        <end position="43"/>
    </location>
    <ligand>
        <name>substrate</name>
    </ligand>
</feature>
<comment type="subcellular location">
    <subcellularLocation>
        <location evidence="12">Cytoplasm</location>
    </subcellularLocation>
</comment>
<evidence type="ECO:0000256" key="11">
    <source>
        <dbReference type="ARBA" id="ARBA00023277"/>
    </source>
</evidence>
<dbReference type="UniPathway" id="UPA00916">
    <property type="reaction ID" value="UER00889"/>
</dbReference>
<dbReference type="InterPro" id="IPR002139">
    <property type="entry name" value="Ribo/fructo_kinase"/>
</dbReference>
<comment type="subunit">
    <text evidence="12">Homodimer.</text>
</comment>
<feature type="binding site" evidence="12">
    <location>
        <position position="139"/>
    </location>
    <ligand>
        <name>substrate</name>
    </ligand>
</feature>
<feature type="binding site" evidence="12">
    <location>
        <position position="278"/>
    </location>
    <ligand>
        <name>K(+)</name>
        <dbReference type="ChEBI" id="CHEBI:29103"/>
    </ligand>
</feature>
<dbReference type="EC" id="2.7.1.15" evidence="2 12"/>
<comment type="function">
    <text evidence="12">Catalyzes the phosphorylation of ribose at O-5 in a reaction requiring ATP and magnesium. The resulting D-ribose-5-phosphate can then be used either for sythesis of nucleotides, histidine, and tryptophan, or as a component of the pentose phosphate pathway.</text>
</comment>
<evidence type="ECO:0000256" key="2">
    <source>
        <dbReference type="ARBA" id="ARBA00012035"/>
    </source>
</evidence>
<dbReference type="AlphaFoldDB" id="K9EUY3"/>
<dbReference type="InterPro" id="IPR011611">
    <property type="entry name" value="PfkB_dom"/>
</dbReference>
<evidence type="ECO:0000256" key="10">
    <source>
        <dbReference type="ARBA" id="ARBA00022958"/>
    </source>
</evidence>
<keyword evidence="11 12" id="KW-0119">Carbohydrate metabolism</keyword>
<evidence type="ECO:0000256" key="1">
    <source>
        <dbReference type="ARBA" id="ARBA00005380"/>
    </source>
</evidence>
<evidence type="ECO:0000313" key="15">
    <source>
        <dbReference type="Proteomes" id="UP000009875"/>
    </source>
</evidence>
<sequence length="302" mass="32158">MKKIVVVGSISTDFVAQTSRFPEVGETVEGQAFSTHFGGKGANQAVAAAKLFPHVQMIGAVGDDPFAKNLIANLENHQIDARQVIQVSQQGSGAALIVLAKGDNQIVYTPGANNAVTADLVDQAKEDILSASLVLVQNEIPKESVHYLLDLCQDKQVPVLLNPAPARDLSEDDIDKIAYLTPNENEFDHIFKGQDQAKVLAKYPNKLIITLGSNGVKFHNGQEVIHVPSIEPYQVKDTTGAGDTFNGALAVAMVHDLPLDQAIHFANLAASLSIEKIGAQTGSPNVAEVKARGGIEIDWLAG</sequence>
<dbReference type="PANTHER" id="PTHR10584">
    <property type="entry name" value="SUGAR KINASE"/>
    <property type="match status" value="1"/>
</dbReference>
<feature type="binding site" evidence="12">
    <location>
        <position position="183"/>
    </location>
    <ligand>
        <name>ATP</name>
        <dbReference type="ChEBI" id="CHEBI:30616"/>
    </ligand>
</feature>
<gene>
    <name evidence="12" type="primary">rbsK</name>
    <name evidence="14" type="ORF">HMPREF9698_01316</name>
</gene>
<dbReference type="InterPro" id="IPR002173">
    <property type="entry name" value="Carboh/pur_kinase_PfkB_CS"/>
</dbReference>
<keyword evidence="4 12" id="KW-0808">Transferase</keyword>
<proteinExistence type="inferred from homology"/>
<comment type="similarity">
    <text evidence="1">Belongs to the carbohydrate kinase pfkB family.</text>
</comment>
<keyword evidence="7 12" id="KW-0418">Kinase</keyword>
<organism evidence="14 15">
    <name type="scientific">Alloiococcus otitis ATCC 51267</name>
    <dbReference type="NCBI Taxonomy" id="883081"/>
    <lineage>
        <taxon>Bacteria</taxon>
        <taxon>Bacillati</taxon>
        <taxon>Bacillota</taxon>
        <taxon>Bacilli</taxon>
        <taxon>Lactobacillales</taxon>
        <taxon>Carnobacteriaceae</taxon>
        <taxon>Alloiococcus</taxon>
    </lineage>
</organism>
<evidence type="ECO:0000256" key="3">
    <source>
        <dbReference type="ARBA" id="ARBA00016943"/>
    </source>
</evidence>
<evidence type="ECO:0000259" key="13">
    <source>
        <dbReference type="Pfam" id="PF00294"/>
    </source>
</evidence>
<dbReference type="HAMAP" id="MF_01987">
    <property type="entry name" value="Ribokinase"/>
    <property type="match status" value="1"/>
</dbReference>
<evidence type="ECO:0000256" key="5">
    <source>
        <dbReference type="ARBA" id="ARBA00022723"/>
    </source>
</evidence>
<dbReference type="Proteomes" id="UP000009875">
    <property type="component" value="Unassembled WGS sequence"/>
</dbReference>
<dbReference type="Pfam" id="PF00294">
    <property type="entry name" value="PfkB"/>
    <property type="match status" value="1"/>
</dbReference>
<dbReference type="PATRIC" id="fig|883081.3.peg.1493"/>
<dbReference type="EMBL" id="AGXA01000029">
    <property type="protein sequence ID" value="EKU93010.1"/>
    <property type="molecule type" value="Genomic_DNA"/>
</dbReference>
<keyword evidence="6 12" id="KW-0547">Nucleotide-binding</keyword>
<evidence type="ECO:0000256" key="9">
    <source>
        <dbReference type="ARBA" id="ARBA00022842"/>
    </source>
</evidence>
<comment type="cofactor">
    <cofactor evidence="12">
        <name>Mg(2+)</name>
        <dbReference type="ChEBI" id="CHEBI:18420"/>
    </cofactor>
    <text evidence="12">Requires a divalent cation, most likely magnesium in vivo, as an electrophilic catalyst to aid phosphoryl group transfer. It is the chelate of the metal and the nucleotide that is the actual substrate.</text>
</comment>
<keyword evidence="12" id="KW-0963">Cytoplasm</keyword>
<dbReference type="GO" id="GO:0004747">
    <property type="term" value="F:ribokinase activity"/>
    <property type="evidence" value="ECO:0007669"/>
    <property type="project" value="UniProtKB-UniRule"/>
</dbReference>
<keyword evidence="10 12" id="KW-0630">Potassium</keyword>
<accession>K9EUY3</accession>
<dbReference type="GO" id="GO:0019303">
    <property type="term" value="P:D-ribose catabolic process"/>
    <property type="evidence" value="ECO:0007669"/>
    <property type="project" value="UniProtKB-UniRule"/>
</dbReference>
<keyword evidence="8 12" id="KW-0067">ATP-binding</keyword>
<keyword evidence="9 12" id="KW-0460">Magnesium</keyword>
<feature type="binding site" evidence="12">
    <location>
        <begin position="11"/>
        <end position="13"/>
    </location>
    <ligand>
        <name>substrate</name>
    </ligand>
</feature>
<protein>
    <recommendedName>
        <fullName evidence="3 12">Ribokinase</fullName>
        <shortName evidence="12">RK</shortName>
        <ecNumber evidence="2 12">2.7.1.15</ecNumber>
    </recommendedName>
</protein>
<feature type="active site" description="Proton acceptor" evidence="12">
    <location>
        <position position="243"/>
    </location>
</feature>
<dbReference type="GO" id="GO:0046872">
    <property type="term" value="F:metal ion binding"/>
    <property type="evidence" value="ECO:0007669"/>
    <property type="project" value="UniProtKB-KW"/>
</dbReference>
<evidence type="ECO:0000256" key="7">
    <source>
        <dbReference type="ARBA" id="ARBA00022777"/>
    </source>
</evidence>